<proteinExistence type="predicted"/>
<reference evidence="1" key="1">
    <citation type="submission" date="2023-10" db="EMBL/GenBank/DDBJ databases">
        <authorList>
            <person name="Rodriguez Cubillos JULIANA M."/>
            <person name="De Vega J."/>
        </authorList>
    </citation>
    <scope>NUCLEOTIDE SEQUENCE</scope>
</reference>
<protein>
    <submittedName>
        <fullName evidence="1">Uncharacterized protein</fullName>
    </submittedName>
</protein>
<name>A0ACB0J6F7_TRIPR</name>
<dbReference type="EMBL" id="CASHSV030000024">
    <property type="protein sequence ID" value="CAJ2639628.1"/>
    <property type="molecule type" value="Genomic_DNA"/>
</dbReference>
<organism evidence="1 2">
    <name type="scientific">Trifolium pratense</name>
    <name type="common">Red clover</name>
    <dbReference type="NCBI Taxonomy" id="57577"/>
    <lineage>
        <taxon>Eukaryota</taxon>
        <taxon>Viridiplantae</taxon>
        <taxon>Streptophyta</taxon>
        <taxon>Embryophyta</taxon>
        <taxon>Tracheophyta</taxon>
        <taxon>Spermatophyta</taxon>
        <taxon>Magnoliopsida</taxon>
        <taxon>eudicotyledons</taxon>
        <taxon>Gunneridae</taxon>
        <taxon>Pentapetalae</taxon>
        <taxon>rosids</taxon>
        <taxon>fabids</taxon>
        <taxon>Fabales</taxon>
        <taxon>Fabaceae</taxon>
        <taxon>Papilionoideae</taxon>
        <taxon>50 kb inversion clade</taxon>
        <taxon>NPAAA clade</taxon>
        <taxon>Hologalegina</taxon>
        <taxon>IRL clade</taxon>
        <taxon>Trifolieae</taxon>
        <taxon>Trifolium</taxon>
    </lineage>
</organism>
<comment type="caution">
    <text evidence="1">The sequence shown here is derived from an EMBL/GenBank/DDBJ whole genome shotgun (WGS) entry which is preliminary data.</text>
</comment>
<keyword evidence="2" id="KW-1185">Reference proteome</keyword>
<evidence type="ECO:0000313" key="2">
    <source>
        <dbReference type="Proteomes" id="UP001177021"/>
    </source>
</evidence>
<sequence>MGSETFLNGGKTAAVKDLPKTVATVKEVVNRPEQEILDALKDSNMDPNLAVEKLLSQDTFHEVRSKREKRKEGKEASDSRTRGNSTGWTRKGKIGIGSDPGVSQSGFSHVTYKENGKSVDKQDVGSAYASVMSSKTHYVRKSSISDSSNTDNGRQSLGTGVSMSDTAQVSPAPQPWSVGVSKGHLSMADVVRMGRTSQDVVSHNNCNSLGVSSSGKSDSSFSLPCQNSSEQQGLHDEWPVAEQPFTGNASALNMSSSNVNGPFEHLSILMSSSNVNGPFEHPNLHVTELSLHRNSELDATQVSWGEIARDNGISEKIDSASNLENATTSDFCSSHKHREGVSSVALDLQQLSMEESHLKAPSSEDVVVLPNHLQALAAECSHLSFGTYKGGNNSASSANLAPNNLSRSGLEMKSAAVDDSLVQFPDASSLNHGNDQLGFDTVNHGDDQLGFDVLRGTSGDQSYNPSTPWEELVKHTVYEKTLGHEYSTAASISDPSLQKSHWETPSLPLKQPGLQSGSHSSFPGELHNNSNSAHQDLLAFLLAQSRARHINAGPPINNLPLSVSEDMEPGTLALHNRPTPTQGFTVQHNKHFQQLPDMTAYHSLPQNQSYMTAIDSQRAFSDNTTYNRYPANMNYNNLPQNRNEFLMSRLPPSTAGDAHGYGNLDSSFYHPGNLMSNPSVGNMTPSSNFNEILPSQYIGGHNMSSIQPSSFQQDSFSQWDYGPKSLSPFLPEKTQYNFMGQSSQASLSQYASPQYSDFHPSWSQIPEEHKQSGSVPDLLPRQLHQFWQHNH</sequence>
<dbReference type="Proteomes" id="UP001177021">
    <property type="component" value="Unassembled WGS sequence"/>
</dbReference>
<evidence type="ECO:0000313" key="1">
    <source>
        <dbReference type="EMBL" id="CAJ2639628.1"/>
    </source>
</evidence>
<gene>
    <name evidence="1" type="ORF">MILVUS5_LOCUS9624</name>
</gene>
<accession>A0ACB0J6F7</accession>